<keyword evidence="1" id="KW-0472">Membrane</keyword>
<feature type="transmembrane region" description="Helical" evidence="1">
    <location>
        <begin position="45"/>
        <end position="67"/>
    </location>
</feature>
<keyword evidence="3" id="KW-1185">Reference proteome</keyword>
<dbReference type="RefSeq" id="WP_224864170.1">
    <property type="nucleotide sequence ID" value="NZ_JAYJJT010000009.1"/>
</dbReference>
<feature type="transmembrane region" description="Helical" evidence="1">
    <location>
        <begin position="119"/>
        <end position="147"/>
    </location>
</feature>
<accession>A0ABU5YJK4</accession>
<reference evidence="2 3" key="1">
    <citation type="submission" date="2023-12" db="EMBL/GenBank/DDBJ databases">
        <title>Description of new species of Mycobacterium terrae complex isolated from sewage at the Sao Paulo Zoological Park Foundation in Brazil.</title>
        <authorList>
            <person name="Romagnoli C.L."/>
            <person name="Conceicao E.C."/>
            <person name="Machado E."/>
            <person name="Barreto L.B.P.F."/>
            <person name="Sharma A."/>
            <person name="Silva N.M."/>
            <person name="Marques L.E."/>
            <person name="Juliana M.A."/>
            <person name="Lourenco M.C.S."/>
            <person name="Digiampietri L.A."/>
            <person name="Suffys P.N."/>
            <person name="Viana-Niero C."/>
        </authorList>
    </citation>
    <scope>NUCLEOTIDE SEQUENCE [LARGE SCALE GENOMIC DNA]</scope>
    <source>
        <strain evidence="2 3">MYC123</strain>
    </source>
</reference>
<feature type="transmembrane region" description="Helical" evidence="1">
    <location>
        <begin position="202"/>
        <end position="220"/>
    </location>
</feature>
<evidence type="ECO:0000256" key="1">
    <source>
        <dbReference type="SAM" id="Phobius"/>
    </source>
</evidence>
<protein>
    <submittedName>
        <fullName evidence="2">GAP family protein</fullName>
    </submittedName>
</protein>
<evidence type="ECO:0000313" key="2">
    <source>
        <dbReference type="EMBL" id="MEB3050070.1"/>
    </source>
</evidence>
<sequence length="223" mass="23113">MTPGLASVWTDLIPLALVVALSPLTVIPAVLVLRTASPRSTGLAFLIGWLTILAGLTAAFVAASGLLGGLQKTPPTWASWLRIAVGAVLIAFGCYRWSTRHRHTEMPSWMRAFTGFTPLRAGLAGAAMGVVRLEVLFMCAAAGLAIGSAGLGPADSATAAGFFVAVAASTVLVPILGYLAASRRLTPTLNRVEDWMEQQHGALVAGVLILIGAMVAYNGIHAL</sequence>
<name>A0ABU5YJK4_9MYCO</name>
<dbReference type="Proteomes" id="UP001299046">
    <property type="component" value="Unassembled WGS sequence"/>
</dbReference>
<dbReference type="Pfam" id="PF11139">
    <property type="entry name" value="SfLAP"/>
    <property type="match status" value="1"/>
</dbReference>
<keyword evidence="1" id="KW-0812">Transmembrane</keyword>
<feature type="transmembrane region" description="Helical" evidence="1">
    <location>
        <begin position="79"/>
        <end position="98"/>
    </location>
</feature>
<dbReference type="InterPro" id="IPR021315">
    <property type="entry name" value="Gap/Sap"/>
</dbReference>
<feature type="transmembrane region" description="Helical" evidence="1">
    <location>
        <begin position="159"/>
        <end position="181"/>
    </location>
</feature>
<evidence type="ECO:0000313" key="3">
    <source>
        <dbReference type="Proteomes" id="UP001299046"/>
    </source>
</evidence>
<feature type="transmembrane region" description="Helical" evidence="1">
    <location>
        <begin position="12"/>
        <end position="33"/>
    </location>
</feature>
<keyword evidence="1" id="KW-1133">Transmembrane helix</keyword>
<dbReference type="EMBL" id="JAYJJT010000009">
    <property type="protein sequence ID" value="MEB3050070.1"/>
    <property type="molecule type" value="Genomic_DNA"/>
</dbReference>
<organism evidence="2 3">
    <name type="scientific">[Mycobacterium] zoologicum</name>
    <dbReference type="NCBI Taxonomy" id="2872311"/>
    <lineage>
        <taxon>Bacteria</taxon>
        <taxon>Bacillati</taxon>
        <taxon>Actinomycetota</taxon>
        <taxon>Actinomycetes</taxon>
        <taxon>Mycobacteriales</taxon>
        <taxon>Mycobacteriaceae</taxon>
        <taxon>Mycolicibacter</taxon>
    </lineage>
</organism>
<proteinExistence type="predicted"/>
<comment type="caution">
    <text evidence="2">The sequence shown here is derived from an EMBL/GenBank/DDBJ whole genome shotgun (WGS) entry which is preliminary data.</text>
</comment>
<gene>
    <name evidence="2" type="ORF">KV112_10040</name>
</gene>